<dbReference type="GO" id="GO:0042742">
    <property type="term" value="P:defense response to bacterium"/>
    <property type="evidence" value="ECO:0007669"/>
    <property type="project" value="UniProtKB-KW"/>
</dbReference>
<evidence type="ECO:0000313" key="11">
    <source>
        <dbReference type="EnsemblMetazoa" id="MDOA011526-PA"/>
    </source>
</evidence>
<reference evidence="13" key="2">
    <citation type="submission" date="2025-04" db="UniProtKB">
        <authorList>
            <consortium name="RefSeq"/>
        </authorList>
    </citation>
    <scope>IDENTIFICATION</scope>
    <source>
        <strain evidence="13">Aabys</strain>
    </source>
</reference>
<gene>
    <name evidence="11" type="primary">101887777</name>
    <name evidence="13" type="synonym">LOC101887777</name>
</gene>
<keyword evidence="6" id="KW-0732">Signal</keyword>
<keyword evidence="8" id="KW-0044">Antibiotic</keyword>
<dbReference type="GO" id="GO:0045087">
    <property type="term" value="P:innate immune response"/>
    <property type="evidence" value="ECO:0007669"/>
    <property type="project" value="UniProtKB-KW"/>
</dbReference>
<dbReference type="Proteomes" id="UP001652621">
    <property type="component" value="Unplaced"/>
</dbReference>
<dbReference type="KEGG" id="mde:101887777"/>
<comment type="subcellular location">
    <subcellularLocation>
        <location evidence="1">Secreted</location>
    </subcellularLocation>
</comment>
<feature type="domain" description="Attacin C-terminal" evidence="10">
    <location>
        <begin position="73"/>
        <end position="191"/>
    </location>
</feature>
<evidence type="ECO:0000313" key="13">
    <source>
        <dbReference type="RefSeq" id="XP_005178550.1"/>
    </source>
</evidence>
<dbReference type="RefSeq" id="XP_005178550.1">
    <property type="nucleotide sequence ID" value="XM_005178493.3"/>
</dbReference>
<evidence type="ECO:0000256" key="4">
    <source>
        <dbReference type="ARBA" id="ARBA00022529"/>
    </source>
</evidence>
<dbReference type="eggNOG" id="ENOG502SZ31">
    <property type="taxonomic scope" value="Eukaryota"/>
</dbReference>
<keyword evidence="4" id="KW-0929">Antimicrobial</keyword>
<evidence type="ECO:0000259" key="9">
    <source>
        <dbReference type="Pfam" id="PF03768"/>
    </source>
</evidence>
<name>A0A1I8N4R3_MUSDO</name>
<feature type="domain" description="Attacin N-terminal" evidence="9">
    <location>
        <begin position="6"/>
        <end position="68"/>
    </location>
</feature>
<sequence length="191" mass="19713">MSLNIGGTATANPKGGQDIDVKAIGKVGNEGLGAAAGVFAKGNDKHGPITTGAFGEISSNGHGLTVHHSNTHGVSKSLGENLRINTFKNDNHAVDLNAFHNRTQLQNGLKFDAVGANAAWSHAKGHSATVGVTQIPKFNMTTLGATGSANLWTSPNQASSLDLNAFANKHISGPFKGHRDIGGGLGFTHRF</sequence>
<dbReference type="AlphaFoldDB" id="A0A1I8N4R3"/>
<evidence type="ECO:0000259" key="10">
    <source>
        <dbReference type="Pfam" id="PF03769"/>
    </source>
</evidence>
<keyword evidence="7" id="KW-0391">Immunity</keyword>
<dbReference type="EnsemblMetazoa" id="MDOA011526-RA">
    <property type="protein sequence ID" value="MDOA011526-PA"/>
    <property type="gene ID" value="MDOA011526"/>
</dbReference>
<comment type="similarity">
    <text evidence="2">Belongs to the attacin/sarcotoxin-2 family.</text>
</comment>
<keyword evidence="12" id="KW-1185">Reference proteome</keyword>
<evidence type="ECO:0000256" key="6">
    <source>
        <dbReference type="ARBA" id="ARBA00022729"/>
    </source>
</evidence>
<proteinExistence type="inferred from homology"/>
<evidence type="ECO:0000256" key="7">
    <source>
        <dbReference type="ARBA" id="ARBA00022859"/>
    </source>
</evidence>
<organism evidence="11">
    <name type="scientific">Musca domestica</name>
    <name type="common">House fly</name>
    <dbReference type="NCBI Taxonomy" id="7370"/>
    <lineage>
        <taxon>Eukaryota</taxon>
        <taxon>Metazoa</taxon>
        <taxon>Ecdysozoa</taxon>
        <taxon>Arthropoda</taxon>
        <taxon>Hexapoda</taxon>
        <taxon>Insecta</taxon>
        <taxon>Pterygota</taxon>
        <taxon>Neoptera</taxon>
        <taxon>Endopterygota</taxon>
        <taxon>Diptera</taxon>
        <taxon>Brachycera</taxon>
        <taxon>Muscomorpha</taxon>
        <taxon>Muscoidea</taxon>
        <taxon>Muscidae</taxon>
        <taxon>Musca</taxon>
    </lineage>
</organism>
<evidence type="ECO:0000256" key="8">
    <source>
        <dbReference type="ARBA" id="ARBA00023022"/>
    </source>
</evidence>
<dbReference type="InterPro" id="IPR005521">
    <property type="entry name" value="Attacin_C"/>
</dbReference>
<dbReference type="GeneID" id="101887777"/>
<protein>
    <submittedName>
        <fullName evidence="13">Attacin-A-like</fullName>
    </submittedName>
</protein>
<dbReference type="Pfam" id="PF03769">
    <property type="entry name" value="Attacin_C"/>
    <property type="match status" value="1"/>
</dbReference>
<dbReference type="GO" id="GO:0005576">
    <property type="term" value="C:extracellular region"/>
    <property type="evidence" value="ECO:0007669"/>
    <property type="project" value="UniProtKB-SubCell"/>
</dbReference>
<accession>A0A1I8N4R3</accession>
<evidence type="ECO:0000256" key="1">
    <source>
        <dbReference type="ARBA" id="ARBA00004613"/>
    </source>
</evidence>
<dbReference type="OrthoDB" id="7441167at2759"/>
<dbReference type="InterPro" id="IPR005520">
    <property type="entry name" value="Attacin_N"/>
</dbReference>
<evidence type="ECO:0000313" key="12">
    <source>
        <dbReference type="Proteomes" id="UP001652621"/>
    </source>
</evidence>
<evidence type="ECO:0000256" key="2">
    <source>
        <dbReference type="ARBA" id="ARBA00007550"/>
    </source>
</evidence>
<evidence type="ECO:0000256" key="5">
    <source>
        <dbReference type="ARBA" id="ARBA00022588"/>
    </source>
</evidence>
<dbReference type="Pfam" id="PF03768">
    <property type="entry name" value="Attacin_N"/>
    <property type="match status" value="1"/>
</dbReference>
<dbReference type="VEuPathDB" id="VectorBase:MDOA011526"/>
<evidence type="ECO:0000256" key="3">
    <source>
        <dbReference type="ARBA" id="ARBA00022525"/>
    </source>
</evidence>
<keyword evidence="5" id="KW-0399">Innate immunity</keyword>
<keyword evidence="3" id="KW-0964">Secreted</keyword>
<reference evidence="11" key="1">
    <citation type="submission" date="2020-05" db="UniProtKB">
        <authorList>
            <consortium name="EnsemblMetazoa"/>
        </authorList>
    </citation>
    <scope>IDENTIFICATION</scope>
    <source>
        <strain evidence="11">Aabys</strain>
    </source>
</reference>
<dbReference type="VEuPathDB" id="VectorBase:MDOMA2_003873"/>